<dbReference type="PANTHER" id="PTHR23345">
    <property type="entry name" value="VITELLOGENIN-RELATED"/>
    <property type="match status" value="1"/>
</dbReference>
<dbReference type="InterPro" id="IPR015816">
    <property type="entry name" value="Vitellinogen_b-sht_N"/>
</dbReference>
<evidence type="ECO:0000256" key="2">
    <source>
        <dbReference type="ARBA" id="ARBA00022761"/>
    </source>
</evidence>
<keyword evidence="1" id="KW-0732">Signal</keyword>
<dbReference type="InterPro" id="IPR015819">
    <property type="entry name" value="Lipid_transp_b-sht_shell"/>
</dbReference>
<dbReference type="Proteomes" id="UP001321473">
    <property type="component" value="Unassembled WGS sequence"/>
</dbReference>
<dbReference type="SUPFAM" id="SSF56968">
    <property type="entry name" value="Lipovitellin-phosvitin complex, beta-sheet shell regions"/>
    <property type="match status" value="1"/>
</dbReference>
<dbReference type="Gene3D" id="2.30.230.10">
    <property type="entry name" value="Lipovitellin, beta-sheet shell regions, chain A"/>
    <property type="match status" value="1"/>
</dbReference>
<gene>
    <name evidence="7" type="ORF">V5799_021962</name>
</gene>
<accession>A0AAQ4FNC2</accession>
<dbReference type="GO" id="GO:0005319">
    <property type="term" value="F:lipid transporter activity"/>
    <property type="evidence" value="ECO:0007669"/>
    <property type="project" value="InterPro"/>
</dbReference>
<protein>
    <recommendedName>
        <fullName evidence="6">Vitellogenin domain-containing protein</fullName>
    </recommendedName>
</protein>
<evidence type="ECO:0000256" key="5">
    <source>
        <dbReference type="PROSITE-ProRule" id="PRU00557"/>
    </source>
</evidence>
<feature type="domain" description="Vitellogenin" evidence="6">
    <location>
        <begin position="1"/>
        <end position="616"/>
    </location>
</feature>
<dbReference type="SMART" id="SM00638">
    <property type="entry name" value="LPD_N"/>
    <property type="match status" value="1"/>
</dbReference>
<reference evidence="7 8" key="1">
    <citation type="journal article" date="2023" name="Arcadia Sci">
        <title>De novo assembly of a long-read Amblyomma americanum tick genome.</title>
        <authorList>
            <person name="Chou S."/>
            <person name="Poskanzer K.E."/>
            <person name="Rollins M."/>
            <person name="Thuy-Boun P.S."/>
        </authorList>
    </citation>
    <scope>NUCLEOTIDE SEQUENCE [LARGE SCALE GENOMIC DNA]</scope>
    <source>
        <strain evidence="7">F_SG_1</strain>
        <tissue evidence="7">Salivary glands</tissue>
    </source>
</reference>
<evidence type="ECO:0000313" key="7">
    <source>
        <dbReference type="EMBL" id="KAK8788261.1"/>
    </source>
</evidence>
<organism evidence="7 8">
    <name type="scientific">Amblyomma americanum</name>
    <name type="common">Lone star tick</name>
    <dbReference type="NCBI Taxonomy" id="6943"/>
    <lineage>
        <taxon>Eukaryota</taxon>
        <taxon>Metazoa</taxon>
        <taxon>Ecdysozoa</taxon>
        <taxon>Arthropoda</taxon>
        <taxon>Chelicerata</taxon>
        <taxon>Arachnida</taxon>
        <taxon>Acari</taxon>
        <taxon>Parasitiformes</taxon>
        <taxon>Ixodida</taxon>
        <taxon>Ixodoidea</taxon>
        <taxon>Ixodidae</taxon>
        <taxon>Amblyomminae</taxon>
        <taxon>Amblyomma</taxon>
    </lineage>
</organism>
<dbReference type="Gene3D" id="1.25.10.20">
    <property type="entry name" value="Vitellinogen, superhelical"/>
    <property type="match status" value="1"/>
</dbReference>
<keyword evidence="4" id="KW-0325">Glycoprotein</keyword>
<keyword evidence="2" id="KW-0758">Storage protein</keyword>
<name>A0AAQ4FNC2_AMBAM</name>
<dbReference type="InterPro" id="IPR001747">
    <property type="entry name" value="Vitellogenin_N"/>
</dbReference>
<dbReference type="Pfam" id="PF01347">
    <property type="entry name" value="Vitellogenin_N"/>
    <property type="match status" value="1"/>
</dbReference>
<proteinExistence type="predicted"/>
<evidence type="ECO:0000259" key="6">
    <source>
        <dbReference type="PROSITE" id="PS51211"/>
    </source>
</evidence>
<dbReference type="InterPro" id="IPR050733">
    <property type="entry name" value="Vitellogenin/Apolipophorin"/>
</dbReference>
<comment type="caution">
    <text evidence="7">The sequence shown here is derived from an EMBL/GenBank/DDBJ whole genome shotgun (WGS) entry which is preliminary data.</text>
</comment>
<dbReference type="InterPro" id="IPR011030">
    <property type="entry name" value="Lipovitellin_superhlx_dom"/>
</dbReference>
<dbReference type="PROSITE" id="PS51211">
    <property type="entry name" value="VITELLOGENIN"/>
    <property type="match status" value="1"/>
</dbReference>
<feature type="disulfide bond" evidence="5">
    <location>
        <begin position="183"/>
        <end position="186"/>
    </location>
</feature>
<dbReference type="SUPFAM" id="SSF48431">
    <property type="entry name" value="Lipovitellin-phosvitin complex, superhelical domain"/>
    <property type="match status" value="1"/>
</dbReference>
<dbReference type="PANTHER" id="PTHR23345:SF15">
    <property type="entry name" value="VITELLOGENIN 1-RELATED"/>
    <property type="match status" value="1"/>
</dbReference>
<sequence>MAFRSKVIVQPKPDHTHFKIVNFESDTFHEDHIDIRHHEFHYKSNEHMVGALEHPFAAKFDEGKVSAQHTRQAFSYITMRTEAFLLYLQIEEFEFGKSEPNWVKNLKKGVLSLFQLDLVKGRHEHHEDKEYHVKEDSLHGQCDTVYIVHEEEHNHISVTKVKNHEKCEHDHYSFFGQKRGDVCVKCEGQVSHPRSATSEVYYELEGTAQHYVIHHAWAEASHLFKPHGDGKVIHIALNRTLDLEEEHDATVETPLPEDVEKDHSLAQTYSVSDHMKDVEELKHPNPIFTEYGVHTNKEKFAEALKKLAQLEFTDDEIADIEHKPSGAQLFLTLVSSFSSFSYDDINDLYQHHVLTAPEEIKGSMGHLFLDLLAATGMNPHILFGLNLIKNNDVSESDADRFYTKIQLHLKEVSDAVIHAISDSCKSEAVKPHHEVWSTCKLAASAIAGGKACKGAKNDHEEDHGSCRPEIVSHLFNYSVTPSDTEHDKEYEITTYLRAAGNLATRKSIHYLERFICPKSHANEHHRMSALWALKQASKFHPELARSIALPVFHNESEPSEIRIPAFLVILFSNPDLYLLRHIALEIITEPSDQVVAFVTSAFRSVAKSKYPCHREL</sequence>
<dbReference type="EMBL" id="JARKHS020001013">
    <property type="protein sequence ID" value="KAK8788261.1"/>
    <property type="molecule type" value="Genomic_DNA"/>
</dbReference>
<keyword evidence="3 5" id="KW-1015">Disulfide bond</keyword>
<evidence type="ECO:0000256" key="4">
    <source>
        <dbReference type="ARBA" id="ARBA00023180"/>
    </source>
</evidence>
<evidence type="ECO:0000256" key="3">
    <source>
        <dbReference type="ARBA" id="ARBA00023157"/>
    </source>
</evidence>
<evidence type="ECO:0000313" key="8">
    <source>
        <dbReference type="Proteomes" id="UP001321473"/>
    </source>
</evidence>
<dbReference type="AlphaFoldDB" id="A0AAQ4FNC2"/>
<evidence type="ECO:0000256" key="1">
    <source>
        <dbReference type="ARBA" id="ARBA00022729"/>
    </source>
</evidence>
<comment type="caution">
    <text evidence="5">Lacks conserved residue(s) required for the propagation of feature annotation.</text>
</comment>
<keyword evidence="8" id="KW-1185">Reference proteome</keyword>